<dbReference type="InterPro" id="IPR014347">
    <property type="entry name" value="Tautomerase/MIF_sf"/>
</dbReference>
<organism evidence="2 3">
    <name type="scientific">Penicillium cosmopolitanum</name>
    <dbReference type="NCBI Taxonomy" id="1131564"/>
    <lineage>
        <taxon>Eukaryota</taxon>
        <taxon>Fungi</taxon>
        <taxon>Dikarya</taxon>
        <taxon>Ascomycota</taxon>
        <taxon>Pezizomycotina</taxon>
        <taxon>Eurotiomycetes</taxon>
        <taxon>Eurotiomycetidae</taxon>
        <taxon>Eurotiales</taxon>
        <taxon>Aspergillaceae</taxon>
        <taxon>Penicillium</taxon>
    </lineage>
</organism>
<keyword evidence="3" id="KW-1185">Reference proteome</keyword>
<dbReference type="GeneID" id="81377593"/>
<evidence type="ECO:0000313" key="3">
    <source>
        <dbReference type="Proteomes" id="UP001147747"/>
    </source>
</evidence>
<sequence>MPLWQIYHPGGTFEDAASKQALSQDITKMYTGIGLPAIYVVAQFIQQSESDVWVGGKQKTDKPFIRVVITQIAVRLPNDDAAYQRNTTKIDQLLKPHVADRGYDWEYHVVETERRLWKINGMIPPPRNSEAEHKWFTENWPVSYEGAYV</sequence>
<dbReference type="Pfam" id="PF14832">
    <property type="entry name" value="Tautomerase_3"/>
    <property type="match status" value="1"/>
</dbReference>
<dbReference type="EMBL" id="JAPZBU010000012">
    <property type="protein sequence ID" value="KAJ5377090.1"/>
    <property type="molecule type" value="Genomic_DNA"/>
</dbReference>
<name>A0A9W9SET7_9EURO</name>
<dbReference type="AlphaFoldDB" id="A0A9W9SET7"/>
<comment type="caution">
    <text evidence="2">The sequence shown here is derived from an EMBL/GenBank/DDBJ whole genome shotgun (WGS) entry which is preliminary data.</text>
</comment>
<dbReference type="RefSeq" id="XP_056482120.1">
    <property type="nucleotide sequence ID" value="XM_056638613.1"/>
</dbReference>
<evidence type="ECO:0000259" key="1">
    <source>
        <dbReference type="Pfam" id="PF14832"/>
    </source>
</evidence>
<dbReference type="OrthoDB" id="2129288at2759"/>
<reference evidence="2" key="1">
    <citation type="submission" date="2022-12" db="EMBL/GenBank/DDBJ databases">
        <authorList>
            <person name="Petersen C."/>
        </authorList>
    </citation>
    <scope>NUCLEOTIDE SEQUENCE</scope>
    <source>
        <strain evidence="2">IBT 29677</strain>
    </source>
</reference>
<feature type="domain" description="Tautomerase cis-CaaD-like" evidence="1">
    <location>
        <begin position="1"/>
        <end position="139"/>
    </location>
</feature>
<dbReference type="InterPro" id="IPR028116">
    <property type="entry name" value="Cis-CaaD-like"/>
</dbReference>
<dbReference type="Proteomes" id="UP001147747">
    <property type="component" value="Unassembled WGS sequence"/>
</dbReference>
<reference evidence="2" key="2">
    <citation type="journal article" date="2023" name="IMA Fungus">
        <title>Comparative genomic study of the Penicillium genus elucidates a diverse pangenome and 15 lateral gene transfer events.</title>
        <authorList>
            <person name="Petersen C."/>
            <person name="Sorensen T."/>
            <person name="Nielsen M.R."/>
            <person name="Sondergaard T.E."/>
            <person name="Sorensen J.L."/>
            <person name="Fitzpatrick D.A."/>
            <person name="Frisvad J.C."/>
            <person name="Nielsen K.L."/>
        </authorList>
    </citation>
    <scope>NUCLEOTIDE SEQUENCE</scope>
    <source>
        <strain evidence="2">IBT 29677</strain>
    </source>
</reference>
<protein>
    <recommendedName>
        <fullName evidence="1">Tautomerase cis-CaaD-like domain-containing protein</fullName>
    </recommendedName>
</protein>
<evidence type="ECO:0000313" key="2">
    <source>
        <dbReference type="EMBL" id="KAJ5377090.1"/>
    </source>
</evidence>
<dbReference type="Gene3D" id="3.30.429.10">
    <property type="entry name" value="Macrophage Migration Inhibitory Factor"/>
    <property type="match status" value="1"/>
</dbReference>
<accession>A0A9W9SET7</accession>
<gene>
    <name evidence="2" type="ORF">N7509_013976</name>
</gene>
<proteinExistence type="predicted"/>